<protein>
    <submittedName>
        <fullName evidence="2">Uncharacterized protein</fullName>
    </submittedName>
</protein>
<evidence type="ECO:0000313" key="2">
    <source>
        <dbReference type="EMBL" id="KZS13726.1"/>
    </source>
</evidence>
<comment type="caution">
    <text evidence="2">The sequence shown here is derived from an EMBL/GenBank/DDBJ whole genome shotgun (WGS) entry which is preliminary data.</text>
</comment>
<gene>
    <name evidence="2" type="ORF">APZ42_021109</name>
</gene>
<name>A0A164WZH4_9CRUS</name>
<feature type="region of interest" description="Disordered" evidence="1">
    <location>
        <begin position="265"/>
        <end position="284"/>
    </location>
</feature>
<dbReference type="OrthoDB" id="6352388at2759"/>
<feature type="compositionally biased region" description="Polar residues" evidence="1">
    <location>
        <begin position="29"/>
        <end position="52"/>
    </location>
</feature>
<evidence type="ECO:0000313" key="3">
    <source>
        <dbReference type="Proteomes" id="UP000076858"/>
    </source>
</evidence>
<evidence type="ECO:0000256" key="1">
    <source>
        <dbReference type="SAM" id="MobiDB-lite"/>
    </source>
</evidence>
<keyword evidence="3" id="KW-1185">Reference proteome</keyword>
<feature type="region of interest" description="Disordered" evidence="1">
    <location>
        <begin position="29"/>
        <end position="54"/>
    </location>
</feature>
<accession>A0A164WZH4</accession>
<feature type="compositionally biased region" description="Polar residues" evidence="1">
    <location>
        <begin position="267"/>
        <end position="284"/>
    </location>
</feature>
<dbReference type="Proteomes" id="UP000076858">
    <property type="component" value="Unassembled WGS sequence"/>
</dbReference>
<dbReference type="EMBL" id="LRGB01001036">
    <property type="protein sequence ID" value="KZS13726.1"/>
    <property type="molecule type" value="Genomic_DNA"/>
</dbReference>
<reference evidence="2 3" key="1">
    <citation type="submission" date="2016-03" db="EMBL/GenBank/DDBJ databases">
        <title>EvidentialGene: Evidence-directed Construction of Genes on Genomes.</title>
        <authorList>
            <person name="Gilbert D.G."/>
            <person name="Choi J.-H."/>
            <person name="Mockaitis K."/>
            <person name="Colbourne J."/>
            <person name="Pfrender M."/>
        </authorList>
    </citation>
    <scope>NUCLEOTIDE SEQUENCE [LARGE SCALE GENOMIC DNA]</scope>
    <source>
        <strain evidence="2 3">Xinb3</strain>
        <tissue evidence="2">Complete organism</tissue>
    </source>
</reference>
<proteinExistence type="predicted"/>
<dbReference type="AlphaFoldDB" id="A0A164WZH4"/>
<sequence>MNREPPKNVYSNNRLKKIEPVAWPIYNKRQSSHQYTSADTSIGMAETSNSVNTKDRSLHFNKSQTKYEKHFEPSSSKVLASKKLKESPHVKKVLPLNLKNPPTFGDLGIPLKHRYVQRKSTSSNNCSLQPLAKKCRKNFDSSELQSNLLCVHRDQSSDNPLWLSPKESPNQSIEKSNLNDPHGASEFFQMVKATLKDTFEEIVKDCPEFLTTTLNAKEKLLKKLRSYTQRQQAMLGDHANTEDMRSGESHVLLDLTRPIGFNRFPGESSTESQATKPKLQLNNGQTPTTVITTEAWAPVAYGFKSYTTPREFLPRSRRYTGSITNVSERMPSDAIQISSKGSSVQVNGSLSLNQSGSKNNLEETDESTNACLPLFNPRKVPSFSRYRNVFEN</sequence>
<organism evidence="2 3">
    <name type="scientific">Daphnia magna</name>
    <dbReference type="NCBI Taxonomy" id="35525"/>
    <lineage>
        <taxon>Eukaryota</taxon>
        <taxon>Metazoa</taxon>
        <taxon>Ecdysozoa</taxon>
        <taxon>Arthropoda</taxon>
        <taxon>Crustacea</taxon>
        <taxon>Branchiopoda</taxon>
        <taxon>Diplostraca</taxon>
        <taxon>Cladocera</taxon>
        <taxon>Anomopoda</taxon>
        <taxon>Daphniidae</taxon>
        <taxon>Daphnia</taxon>
    </lineage>
</organism>